<proteinExistence type="predicted"/>
<dbReference type="InterPro" id="IPR006521">
    <property type="entry name" value="Tail_protein_I"/>
</dbReference>
<dbReference type="EMBL" id="ASSY01000008">
    <property type="protein sequence ID" value="EOS51099.1"/>
    <property type="molecule type" value="Genomic_DNA"/>
</dbReference>
<dbReference type="HOGENOM" id="CLU_1022096_0_0_11"/>
<dbReference type="GeneID" id="82191884"/>
<dbReference type="OrthoDB" id="9794793at2"/>
<dbReference type="RefSeq" id="WP_016309717.1">
    <property type="nucleotide sequence ID" value="NZ_KE159646.1"/>
</dbReference>
<accession>R9KX12</accession>
<dbReference type="Pfam" id="PF09684">
    <property type="entry name" value="Tail_P2_I"/>
    <property type="match status" value="1"/>
</dbReference>
<sequence>MDLTNCQVVRMLPTWMQDDRAVGAFASVVDAAAAQAHGRAQVLTQWDKIDELPEDVLDELAWALDISWWDSEASIETKRALIKDSDYVHSKLGTVAAMENVARAYLGDGEVLEWFDYGGHPHNFKIATGNLPMLQANQARLLDRLMQAKRHSSKLESILVLLTGDVPLCSGTGFRESTHGVHFAAREGAWAFAGVGMGGADSYEVCMIPWQKLDVPARGGQAHRISDHTTLVMLPVWRIPARTYSGQAVGEHDRVVIRMMSAGADDENERSE</sequence>
<gene>
    <name evidence="1" type="ORF">C811_01517</name>
</gene>
<organism evidence="1 2">
    <name type="scientific">Adlercreutzia caecimuris B7</name>
    <dbReference type="NCBI Taxonomy" id="1235794"/>
    <lineage>
        <taxon>Bacteria</taxon>
        <taxon>Bacillati</taxon>
        <taxon>Actinomycetota</taxon>
        <taxon>Coriobacteriia</taxon>
        <taxon>Eggerthellales</taxon>
        <taxon>Eggerthellaceae</taxon>
        <taxon>Adlercreutzia</taxon>
    </lineage>
</organism>
<evidence type="ECO:0000313" key="1">
    <source>
        <dbReference type="EMBL" id="EOS51099.1"/>
    </source>
</evidence>
<dbReference type="eggNOG" id="COG4385">
    <property type="taxonomic scope" value="Bacteria"/>
</dbReference>
<name>R9KX12_9ACTN</name>
<evidence type="ECO:0000313" key="2">
    <source>
        <dbReference type="Proteomes" id="UP000014204"/>
    </source>
</evidence>
<dbReference type="Proteomes" id="UP000014204">
    <property type="component" value="Unassembled WGS sequence"/>
</dbReference>
<dbReference type="NCBIfam" id="TIGR01634">
    <property type="entry name" value="tail_P2_I"/>
    <property type="match status" value="1"/>
</dbReference>
<protein>
    <submittedName>
        <fullName evidence="1">Phage tail protein I</fullName>
    </submittedName>
</protein>
<keyword evidence="2" id="KW-1185">Reference proteome</keyword>
<comment type="caution">
    <text evidence="1">The sequence shown here is derived from an EMBL/GenBank/DDBJ whole genome shotgun (WGS) entry which is preliminary data.</text>
</comment>
<reference evidence="1 2" key="1">
    <citation type="submission" date="2013-04" db="EMBL/GenBank/DDBJ databases">
        <title>The Genome Sequence of Enterorhabdus caecimuris B7.</title>
        <authorList>
            <consortium name="The Broad Institute Genomics Platform"/>
            <consortium name="The Broad Institute Genome Sequencing Center for Infectious Disease"/>
            <person name="Earl A."/>
            <person name="Xavier R."/>
            <person name="Elson C."/>
            <person name="Duck W."/>
            <person name="Walker B."/>
            <person name="Young S."/>
            <person name="Zeng Q."/>
            <person name="Gargeya S."/>
            <person name="Fitzgerald M."/>
            <person name="Haas B."/>
            <person name="Abouelleil A."/>
            <person name="Allen A.W."/>
            <person name="Alvarado L."/>
            <person name="Arachchi H.M."/>
            <person name="Berlin A.M."/>
            <person name="Chapman S.B."/>
            <person name="Gainer-Dewar J."/>
            <person name="Goldberg J."/>
            <person name="Griggs A."/>
            <person name="Gujja S."/>
            <person name="Hansen M."/>
            <person name="Howarth C."/>
            <person name="Imamovic A."/>
            <person name="Ireland A."/>
            <person name="Larimer J."/>
            <person name="McCowan C."/>
            <person name="Murphy C."/>
            <person name="Pearson M."/>
            <person name="Poon T.W."/>
            <person name="Priest M."/>
            <person name="Roberts A."/>
            <person name="Saif S."/>
            <person name="Shea T."/>
            <person name="Sisk P."/>
            <person name="Sykes S."/>
            <person name="Wortman J."/>
            <person name="Nusbaum C."/>
            <person name="Birren B."/>
        </authorList>
    </citation>
    <scope>NUCLEOTIDE SEQUENCE [LARGE SCALE GENOMIC DNA]</scope>
    <source>
        <strain evidence="1 2">B7</strain>
    </source>
</reference>
<dbReference type="STRING" id="1235794.C811_01517"/>
<dbReference type="AlphaFoldDB" id="R9KX12"/>